<dbReference type="EMBL" id="CP000562">
    <property type="protein sequence ID" value="ABN58066.1"/>
    <property type="molecule type" value="Genomic_DNA"/>
</dbReference>
<accession>A3CXG6</accession>
<dbReference type="AlphaFoldDB" id="A3CXG6"/>
<proteinExistence type="predicted"/>
<sequence length="356" mass="41282">MNLMHEENLPMINYFLRNEGFTIPKPIFKQEFLIGLEKAISVGNFAILAKFLRKTADDFEEICNEAGIRSLVKRISAQKKDLEKLHGCFLTSDDLSALQFIVGLSSNPMGDFLEVSGPLYYLSEIASELEKNTENISEIILISSILWVYVNSFELTLHFIDRKLINHIEDKKIPLNRNIKPFYNVERKSSLSHASAERIHHTLCNLMGADPNKFDSILSHSSKTKGFRNKVSHSNLFFDSQKRAIVTLSGEECSISEFLKEYYRINAFLIKWLELSIGCNIDDPEVTEKITTGLKEYYSIYSTRYIKHSRAGLTPHFYNFVVSIRKGKGDEYLMKQRIKRKILRKRPLPKRHCWRK</sequence>
<evidence type="ECO:0000313" key="1">
    <source>
        <dbReference type="EMBL" id="ABN58066.1"/>
    </source>
</evidence>
<reference evidence="1 2" key="1">
    <citation type="journal article" date="2009" name="Stand. Genomic Sci.">
        <title>Complete genome sequence of Methanoculleus marisnigri Romesser et al. 1981 type strain JR1.</title>
        <authorList>
            <person name="Anderson I.J."/>
            <person name="Sieprawska-Lupa M."/>
            <person name="Lapidus A."/>
            <person name="Nolan M."/>
            <person name="Copeland A."/>
            <person name="Glavina Del Rio T."/>
            <person name="Tice H."/>
            <person name="Dalin E."/>
            <person name="Barry K."/>
            <person name="Saunders E."/>
            <person name="Han C."/>
            <person name="Brettin T."/>
            <person name="Detter J.C."/>
            <person name="Bruce D."/>
            <person name="Mikhailova N."/>
            <person name="Pitluck S."/>
            <person name="Hauser L."/>
            <person name="Land M."/>
            <person name="Lucas S."/>
            <person name="Richardson P."/>
            <person name="Whitman W.B."/>
            <person name="Kyrpides N.C."/>
        </authorList>
    </citation>
    <scope>NUCLEOTIDE SEQUENCE [LARGE SCALE GENOMIC DNA]</scope>
    <source>
        <strain evidence="2">ATCC 35101 / DSM 1498 / JR1</strain>
    </source>
</reference>
<dbReference type="KEGG" id="mem:Memar_2143"/>
<evidence type="ECO:0000313" key="2">
    <source>
        <dbReference type="Proteomes" id="UP000002146"/>
    </source>
</evidence>
<dbReference type="HOGENOM" id="CLU_777584_0_0_2"/>
<dbReference type="Proteomes" id="UP000002146">
    <property type="component" value="Chromosome"/>
</dbReference>
<keyword evidence="2" id="KW-1185">Reference proteome</keyword>
<organism evidence="1 2">
    <name type="scientific">Methanoculleus marisnigri (strain ATCC 35101 / DSM 1498 / JR1)</name>
    <dbReference type="NCBI Taxonomy" id="368407"/>
    <lineage>
        <taxon>Archaea</taxon>
        <taxon>Methanobacteriati</taxon>
        <taxon>Methanobacteriota</taxon>
        <taxon>Stenosarchaea group</taxon>
        <taxon>Methanomicrobia</taxon>
        <taxon>Methanomicrobiales</taxon>
        <taxon>Methanomicrobiaceae</taxon>
        <taxon>Methanoculleus</taxon>
    </lineage>
</organism>
<protein>
    <submittedName>
        <fullName evidence="1">Uncharacterized protein</fullName>
    </submittedName>
</protein>
<gene>
    <name evidence="1" type="ordered locus">Memar_2143</name>
</gene>
<name>A3CXG6_METMJ</name>